<name>A0A6C1EE09_SACPS</name>
<accession>A0A6C1EE09</accession>
<evidence type="ECO:0000313" key="1">
    <source>
        <dbReference type="EMBL" id="QID87325.1"/>
    </source>
</evidence>
<sequence length="436" mass="50955">MATFHFFPSLKKKRCICWICLEESTYDTTWLLHTCCCNLQIHKRCYIKWLYQMHVELFLSDPTNSPKGADLPIITSLKCLVDGHHDFMTTFSLTEIWDTRPIWGQKSVPFQNDYMLNLMSLYTKRNNHPPYVLLKFGECPQCKKTSFIKRPTVTIHSLILSLFYQWQRITRYVIPLGVTGSFLLNPEKTSFDVGLWQLRCLFPEKVLRNMLNISTTKALDVYAQTERGLLSIPLTSSVIIYGFLHYLSNISNVSANAILFKWIYLNIVKAAGNKYYKGIGLPKIILYSNLATFCYNFTFKRFLDLMYKRLIRKGSENLYHGDFENANHVVSVDEFFIKRSWYTVLAEKILWPFVGKCTGGLLLNIFLWIQKRLKIEWSPNCSPSEFRMIFNIIGCGTAAVSWSSLKLYANYRRCQELEKINRYVEESCSEVQTDYS</sequence>
<reference evidence="1 2" key="1">
    <citation type="journal article" date="2019" name="BMC Genomics">
        <title>Chromosome level assembly and comparative genome analysis confirm lager-brewing yeasts originated from a single hybridization.</title>
        <authorList>
            <person name="Salazar A.N."/>
            <person name="Gorter de Vries A.R."/>
            <person name="van den Broek M."/>
            <person name="Brouwers N."/>
            <person name="de la Torre Cortes P."/>
            <person name="Kuijpers N.G.A."/>
            <person name="Daran J.G."/>
            <person name="Abeel T."/>
        </authorList>
    </citation>
    <scope>NUCLEOTIDE SEQUENCE [LARGE SCALE GENOMIC DNA]</scope>
    <source>
        <strain evidence="1 2">CBS 1483</strain>
    </source>
</reference>
<dbReference type="AlphaFoldDB" id="A0A6C1EE09"/>
<protein>
    <submittedName>
        <fullName evidence="1">Uncharacterized protein</fullName>
    </submittedName>
</protein>
<evidence type="ECO:0000313" key="2">
    <source>
        <dbReference type="Proteomes" id="UP000501346"/>
    </source>
</evidence>
<dbReference type="OrthoDB" id="4070369at2759"/>
<gene>
    <name evidence="1" type="ORF">GRS66_009998</name>
</gene>
<dbReference type="Proteomes" id="UP000501346">
    <property type="component" value="Chromosome SeXIII-ScXIII"/>
</dbReference>
<dbReference type="EMBL" id="CP049010">
    <property type="protein sequence ID" value="QID87325.1"/>
    <property type="molecule type" value="Genomic_DNA"/>
</dbReference>
<proteinExistence type="predicted"/>
<keyword evidence="2" id="KW-1185">Reference proteome</keyword>
<organism evidence="1 2">
    <name type="scientific">Saccharomyces pastorianus</name>
    <name type="common">Lager yeast</name>
    <name type="synonym">Saccharomyces cerevisiae x Saccharomyces eubayanus</name>
    <dbReference type="NCBI Taxonomy" id="27292"/>
    <lineage>
        <taxon>Eukaryota</taxon>
        <taxon>Fungi</taxon>
        <taxon>Dikarya</taxon>
        <taxon>Ascomycota</taxon>
        <taxon>Saccharomycotina</taxon>
        <taxon>Saccharomycetes</taxon>
        <taxon>Saccharomycetales</taxon>
        <taxon>Saccharomycetaceae</taxon>
        <taxon>Saccharomyces</taxon>
    </lineage>
</organism>